<accession>A0AB35Z798</accession>
<feature type="domain" description="YknX-like C-terminal permuted SH3-like" evidence="3">
    <location>
        <begin position="306"/>
        <end position="374"/>
    </location>
</feature>
<feature type="chain" id="PRO_5044194551" evidence="2">
    <location>
        <begin position="35"/>
        <end position="388"/>
    </location>
</feature>
<protein>
    <submittedName>
        <fullName evidence="4">Efflux RND transporter periplasmic adaptor subunit</fullName>
    </submittedName>
</protein>
<dbReference type="RefSeq" id="WP_232095110.1">
    <property type="nucleotide sequence ID" value="NZ_PQGI02000001.1"/>
</dbReference>
<dbReference type="SUPFAM" id="SSF111369">
    <property type="entry name" value="HlyD-like secretion proteins"/>
    <property type="match status" value="1"/>
</dbReference>
<dbReference type="InterPro" id="IPR058637">
    <property type="entry name" value="YknX-like_C"/>
</dbReference>
<evidence type="ECO:0000313" key="5">
    <source>
        <dbReference type="Proteomes" id="UP000237365"/>
    </source>
</evidence>
<evidence type="ECO:0000256" key="1">
    <source>
        <dbReference type="ARBA" id="ARBA00009477"/>
    </source>
</evidence>
<dbReference type="GO" id="GO:0015562">
    <property type="term" value="F:efflux transmembrane transporter activity"/>
    <property type="evidence" value="ECO:0007669"/>
    <property type="project" value="TreeGrafter"/>
</dbReference>
<evidence type="ECO:0000259" key="3">
    <source>
        <dbReference type="Pfam" id="PF25989"/>
    </source>
</evidence>
<dbReference type="PANTHER" id="PTHR30469">
    <property type="entry name" value="MULTIDRUG RESISTANCE PROTEIN MDTA"/>
    <property type="match status" value="1"/>
</dbReference>
<dbReference type="PANTHER" id="PTHR30469:SF15">
    <property type="entry name" value="HLYD FAMILY OF SECRETION PROTEINS"/>
    <property type="match status" value="1"/>
</dbReference>
<evidence type="ECO:0000313" key="4">
    <source>
        <dbReference type="EMBL" id="MEX3187471.1"/>
    </source>
</evidence>
<dbReference type="AlphaFoldDB" id="A0AB35Z798"/>
<keyword evidence="2" id="KW-0732">Signal</keyword>
<comment type="caution">
    <text evidence="4">The sequence shown here is derived from an EMBL/GenBank/DDBJ whole genome shotgun (WGS) entry which is preliminary data.</text>
</comment>
<reference evidence="4 5" key="2">
    <citation type="submission" date="2024-07" db="EMBL/GenBank/DDBJ databases">
        <authorList>
            <person name="Raymann K."/>
        </authorList>
    </citation>
    <scope>NUCLEOTIDE SEQUENCE [LARGE SCALE GENOMIC DNA]</scope>
    <source>
        <strain evidence="4 5">KZ19</strain>
    </source>
</reference>
<dbReference type="InterPro" id="IPR006143">
    <property type="entry name" value="RND_pump_MFP"/>
</dbReference>
<organism evidence="4 5">
    <name type="scientific">Serratia marcescens</name>
    <dbReference type="NCBI Taxonomy" id="615"/>
    <lineage>
        <taxon>Bacteria</taxon>
        <taxon>Pseudomonadati</taxon>
        <taxon>Pseudomonadota</taxon>
        <taxon>Gammaproteobacteria</taxon>
        <taxon>Enterobacterales</taxon>
        <taxon>Yersiniaceae</taxon>
        <taxon>Serratia</taxon>
    </lineage>
</organism>
<dbReference type="PROSITE" id="PS51257">
    <property type="entry name" value="PROKAR_LIPOPROTEIN"/>
    <property type="match status" value="1"/>
</dbReference>
<dbReference type="NCBIfam" id="TIGR01730">
    <property type="entry name" value="RND_mfp"/>
    <property type="match status" value="1"/>
</dbReference>
<evidence type="ECO:0000256" key="2">
    <source>
        <dbReference type="SAM" id="SignalP"/>
    </source>
</evidence>
<name>A0AB35Z798_SERMA</name>
<feature type="signal peptide" evidence="2">
    <location>
        <begin position="1"/>
        <end position="34"/>
    </location>
</feature>
<dbReference type="Pfam" id="PF25989">
    <property type="entry name" value="YknX_C"/>
    <property type="match status" value="1"/>
</dbReference>
<dbReference type="Proteomes" id="UP000237365">
    <property type="component" value="Unassembled WGS sequence"/>
</dbReference>
<dbReference type="Gene3D" id="2.40.420.20">
    <property type="match status" value="1"/>
</dbReference>
<dbReference type="Gene3D" id="2.40.30.170">
    <property type="match status" value="1"/>
</dbReference>
<gene>
    <name evidence="4" type="ORF">C3R40_012650</name>
</gene>
<comment type="similarity">
    <text evidence="1">Belongs to the membrane fusion protein (MFP) (TC 8.A.1) family.</text>
</comment>
<dbReference type="EMBL" id="PQGI02000001">
    <property type="protein sequence ID" value="MEX3187471.1"/>
    <property type="molecule type" value="Genomic_DNA"/>
</dbReference>
<proteinExistence type="inferred from homology"/>
<reference evidence="4 5" key="1">
    <citation type="submission" date="2024-07" db="EMBL/GenBank/DDBJ databases">
        <title>Making a pathogen? Evaluating the impact of protist predation on the evolution of virulence in Serratia marcescens.</title>
        <authorList>
            <person name="Hopkins H."/>
            <person name="Lopezguerra C."/>
            <person name="Lau M.-J."/>
        </authorList>
    </citation>
    <scope>NUCLEOTIDE SEQUENCE [LARGE SCALE GENOMIC DNA]</scope>
    <source>
        <strain evidence="4 5">KZ19</strain>
    </source>
</reference>
<dbReference type="GO" id="GO:1990281">
    <property type="term" value="C:efflux pump complex"/>
    <property type="evidence" value="ECO:0007669"/>
    <property type="project" value="TreeGrafter"/>
</dbReference>
<sequence length="388" mass="41667">MTQLIAKNTRPRFWSLRSLHAAVLAMPIAAALSACDTPADKVAPPADKPTLTVTLTTPARQSLSRTVTANGSVAAWQEAIISPEANGLRVQKLLVQEGDVVRQGQPLAEFTRDSVMNDWLLAKADLNEAKAVTLNAQADGKRARLLRGVGSLSEQDIQKLLTQEKTAQARLESAKARMSAQQLRLDQTILRAPDDGIISARSATIGSVPMQSTEMFRLIRQGKFEWRAELSAQQLEQIQPGQKAQIVSPGGNTWEGVVRLAAPTVNSTSRRGIAYVDILPSTAKNASPIRPGTYASGLITVGDRQGLTVPQSAVVARDGFHLVFTVDDELRAHPLKVAIGRLVNDQQEILSGLQGAERIVASGGVFLNEGDKVQLANTTDASHSSEAR</sequence>
<dbReference type="Gene3D" id="2.40.50.100">
    <property type="match status" value="1"/>
</dbReference>
<dbReference type="Gene3D" id="1.10.287.470">
    <property type="entry name" value="Helix hairpin bin"/>
    <property type="match status" value="1"/>
</dbReference>